<gene>
    <name evidence="1" type="ORF">SDC9_118698</name>
</gene>
<protein>
    <submittedName>
        <fullName evidence="1">Uncharacterized protein</fullName>
    </submittedName>
</protein>
<comment type="caution">
    <text evidence="1">The sequence shown here is derived from an EMBL/GenBank/DDBJ whole genome shotgun (WGS) entry which is preliminary data.</text>
</comment>
<evidence type="ECO:0000313" key="1">
    <source>
        <dbReference type="EMBL" id="MPM71728.1"/>
    </source>
</evidence>
<organism evidence="1">
    <name type="scientific">bioreactor metagenome</name>
    <dbReference type="NCBI Taxonomy" id="1076179"/>
    <lineage>
        <taxon>unclassified sequences</taxon>
        <taxon>metagenomes</taxon>
        <taxon>ecological metagenomes</taxon>
    </lineage>
</organism>
<accession>A0A645C2Z6</accession>
<proteinExistence type="predicted"/>
<sequence length="54" mass="5604">MAVLEHLDVASLTILVGGIIGDVDFLPVIPFLIPSVKEINTAPLGHGGKKLGNL</sequence>
<dbReference type="EMBL" id="VSSQ01024296">
    <property type="protein sequence ID" value="MPM71728.1"/>
    <property type="molecule type" value="Genomic_DNA"/>
</dbReference>
<reference evidence="1" key="1">
    <citation type="submission" date="2019-08" db="EMBL/GenBank/DDBJ databases">
        <authorList>
            <person name="Kucharzyk K."/>
            <person name="Murdoch R.W."/>
            <person name="Higgins S."/>
            <person name="Loffler F."/>
        </authorList>
    </citation>
    <scope>NUCLEOTIDE SEQUENCE</scope>
</reference>
<name>A0A645C2Z6_9ZZZZ</name>
<dbReference type="AlphaFoldDB" id="A0A645C2Z6"/>